<feature type="compositionally biased region" description="Basic and acidic residues" evidence="1">
    <location>
        <begin position="179"/>
        <end position="195"/>
    </location>
</feature>
<feature type="compositionally biased region" description="Polar residues" evidence="1">
    <location>
        <begin position="198"/>
        <end position="220"/>
    </location>
</feature>
<organism evidence="2 3">
    <name type="scientific">Dentipellis fragilis</name>
    <dbReference type="NCBI Taxonomy" id="205917"/>
    <lineage>
        <taxon>Eukaryota</taxon>
        <taxon>Fungi</taxon>
        <taxon>Dikarya</taxon>
        <taxon>Basidiomycota</taxon>
        <taxon>Agaricomycotina</taxon>
        <taxon>Agaricomycetes</taxon>
        <taxon>Russulales</taxon>
        <taxon>Hericiaceae</taxon>
        <taxon>Dentipellis</taxon>
    </lineage>
</organism>
<evidence type="ECO:0000256" key="1">
    <source>
        <dbReference type="SAM" id="MobiDB-lite"/>
    </source>
</evidence>
<gene>
    <name evidence="2" type="ORF">EVG20_g10695</name>
</gene>
<protein>
    <submittedName>
        <fullName evidence="2">Uncharacterized protein</fullName>
    </submittedName>
</protein>
<feature type="compositionally biased region" description="Basic and acidic residues" evidence="1">
    <location>
        <begin position="102"/>
        <end position="127"/>
    </location>
</feature>
<evidence type="ECO:0000313" key="3">
    <source>
        <dbReference type="Proteomes" id="UP000298327"/>
    </source>
</evidence>
<dbReference type="EMBL" id="SEOQ01001368">
    <property type="protein sequence ID" value="TFY52126.1"/>
    <property type="molecule type" value="Genomic_DNA"/>
</dbReference>
<evidence type="ECO:0000313" key="2">
    <source>
        <dbReference type="EMBL" id="TFY52126.1"/>
    </source>
</evidence>
<feature type="compositionally biased region" description="Basic and acidic residues" evidence="1">
    <location>
        <begin position="289"/>
        <end position="302"/>
    </location>
</feature>
<feature type="compositionally biased region" description="Basic and acidic residues" evidence="1">
    <location>
        <begin position="158"/>
        <end position="170"/>
    </location>
</feature>
<name>A0A4Y9XPT6_9AGAM</name>
<feature type="region of interest" description="Disordered" evidence="1">
    <location>
        <begin position="42"/>
        <end position="326"/>
    </location>
</feature>
<dbReference type="AlphaFoldDB" id="A0A4Y9XPT6"/>
<dbReference type="OrthoDB" id="10411433at2759"/>
<keyword evidence="3" id="KW-1185">Reference proteome</keyword>
<accession>A0A4Y9XPT6</accession>
<feature type="compositionally biased region" description="Polar residues" evidence="1">
    <location>
        <begin position="141"/>
        <end position="155"/>
    </location>
</feature>
<comment type="caution">
    <text evidence="2">The sequence shown here is derived from an EMBL/GenBank/DDBJ whole genome shotgun (WGS) entry which is preliminary data.</text>
</comment>
<reference evidence="2 3" key="1">
    <citation type="submission" date="2019-02" db="EMBL/GenBank/DDBJ databases">
        <title>Genome sequencing of the rare red list fungi Dentipellis fragilis.</title>
        <authorList>
            <person name="Buettner E."/>
            <person name="Kellner H."/>
        </authorList>
    </citation>
    <scope>NUCLEOTIDE SEQUENCE [LARGE SCALE GENOMIC DNA]</scope>
    <source>
        <strain evidence="2 3">DSM 105465</strain>
    </source>
</reference>
<sequence>MYSPEKLQAEKRNVLQRLATKHDIKGTLKSKVIISRLLKKFPEGVPKLSAKKPFPFGTRRRSTPSPIKEEKPASPRTVASTRSMGDRLPSGRTRSGRTSWARVERSTPKAEDASTARSERAGKRKREEEEEEDAAAPVAGPSTQPSDVRRSSTLSSDDEPRPIKRIRLQDGDVAGHVSLDIHSDRAGKGKRKQDEETTATLVAGSSTQPSGATESSTLSSDGPGPANRTPSQDADILDRVSLGIASERAGKRKREEEAPVAGPSTLPSEDAPRVTKRVRVASPVNETAHANEEVGRRLRQREPTPAPEVSVEALASPSDERAAEQMLSHPRPFFKPARHLPVPVGPSSGLIEIDLDLNPDFSEDLMSPPLSPVTQSMRDFLPSK</sequence>
<dbReference type="Proteomes" id="UP000298327">
    <property type="component" value="Unassembled WGS sequence"/>
</dbReference>
<proteinExistence type="predicted"/>